<evidence type="ECO:0000313" key="1">
    <source>
        <dbReference type="EMBL" id="ADK79617.1"/>
    </source>
</evidence>
<sequence>MNHFKRLSLMSLFVLIALLLSSCLGVEMDVSINSDGSGTVDMAFHISQMFFQMDPEQQDVPIPITKEQLESSYEGVEGVTVVDVTEKDTEDRKTITATLAFDDFSDLSKGDEDMFEGATLTKENGHTVFRTVLKDAVEPEEEGDMSSSDPSQEEMIKQYFEGYSFLYRVRAPKKIKSHSIGELSDNDRVLTYEIPMYDFNSMQNSEPLVLEVSW</sequence>
<gene>
    <name evidence="1" type="ordered locus">Spirs_0470</name>
</gene>
<dbReference type="KEGG" id="ssm:Spirs_0470"/>
<dbReference type="AlphaFoldDB" id="E1RB87"/>
<evidence type="ECO:0000313" key="2">
    <source>
        <dbReference type="Proteomes" id="UP000002318"/>
    </source>
</evidence>
<accession>E1RB87</accession>
<protein>
    <recommendedName>
        <fullName evidence="3">Lipoprotein</fullName>
    </recommendedName>
</protein>
<keyword evidence="2" id="KW-1185">Reference proteome</keyword>
<name>E1RB87_SEDSS</name>
<dbReference type="Proteomes" id="UP000002318">
    <property type="component" value="Chromosome"/>
</dbReference>
<organism evidence="1 2">
    <name type="scientific">Sediminispirochaeta smaragdinae (strain DSM 11293 / JCM 15392 / SEBR 4228)</name>
    <name type="common">Spirochaeta smaragdinae</name>
    <dbReference type="NCBI Taxonomy" id="573413"/>
    <lineage>
        <taxon>Bacteria</taxon>
        <taxon>Pseudomonadati</taxon>
        <taxon>Spirochaetota</taxon>
        <taxon>Spirochaetia</taxon>
        <taxon>Spirochaetales</taxon>
        <taxon>Spirochaetaceae</taxon>
        <taxon>Sediminispirochaeta</taxon>
    </lineage>
</organism>
<evidence type="ECO:0008006" key="3">
    <source>
        <dbReference type="Google" id="ProtNLM"/>
    </source>
</evidence>
<dbReference type="OrthoDB" id="9822114at2"/>
<proteinExistence type="predicted"/>
<dbReference type="HOGENOM" id="CLU_1288230_0_0_12"/>
<dbReference type="eggNOG" id="ENOG502ZKB9">
    <property type="taxonomic scope" value="Bacteria"/>
</dbReference>
<dbReference type="EMBL" id="CP002116">
    <property type="protein sequence ID" value="ADK79617.1"/>
    <property type="molecule type" value="Genomic_DNA"/>
</dbReference>
<dbReference type="PROSITE" id="PS51257">
    <property type="entry name" value="PROKAR_LIPOPROTEIN"/>
    <property type="match status" value="1"/>
</dbReference>
<reference evidence="2" key="1">
    <citation type="journal article" date="2010" name="Stand. Genomic Sci.">
        <title>Complete genome sequence of Spirochaeta smaragdinae type strain (SEBR 4228).</title>
        <authorList>
            <person name="Mavromatis K."/>
            <person name="Yasawong M."/>
            <person name="Chertkov O."/>
            <person name="Lapidus A."/>
            <person name="Lucas S."/>
            <person name="Nolan M."/>
            <person name="Del Rio T.G."/>
            <person name="Tice H."/>
            <person name="Cheng J.F."/>
            <person name="Pitluck S."/>
            <person name="Liolios K."/>
            <person name="Ivanova N."/>
            <person name="Tapia R."/>
            <person name="Han C."/>
            <person name="Bruce D."/>
            <person name="Goodwin L."/>
            <person name="Pati A."/>
            <person name="Chen A."/>
            <person name="Palaniappan K."/>
            <person name="Land M."/>
            <person name="Hauser L."/>
            <person name="Chang Y.J."/>
            <person name="Jeffries C.D."/>
            <person name="Detter J.C."/>
            <person name="Rohde M."/>
            <person name="Brambilla E."/>
            <person name="Spring S."/>
            <person name="Goker M."/>
            <person name="Sikorski J."/>
            <person name="Woyke T."/>
            <person name="Bristow J."/>
            <person name="Eisen J.A."/>
            <person name="Markowitz V."/>
            <person name="Hugenholtz P."/>
            <person name="Klenk H.P."/>
            <person name="Kyrpides N.C."/>
        </authorList>
    </citation>
    <scope>NUCLEOTIDE SEQUENCE [LARGE SCALE GENOMIC DNA]</scope>
    <source>
        <strain evidence="2">DSM 11293 / JCM 15392 / SEBR 4228</strain>
    </source>
</reference>
<dbReference type="STRING" id="573413.Spirs_0470"/>
<dbReference type="RefSeq" id="WP_013253081.1">
    <property type="nucleotide sequence ID" value="NC_014364.1"/>
</dbReference>